<gene>
    <name evidence="1" type="ORF">CLV41_101954</name>
</gene>
<name>A0A2S3V3G7_9HYPH</name>
<dbReference type="PIRSF" id="PIRSF012293">
    <property type="entry name" value="EutA"/>
    <property type="match status" value="1"/>
</dbReference>
<organism evidence="1 2">
    <name type="scientific">Roseibium marinum</name>
    <dbReference type="NCBI Taxonomy" id="281252"/>
    <lineage>
        <taxon>Bacteria</taxon>
        <taxon>Pseudomonadati</taxon>
        <taxon>Pseudomonadota</taxon>
        <taxon>Alphaproteobacteria</taxon>
        <taxon>Hyphomicrobiales</taxon>
        <taxon>Stappiaceae</taxon>
        <taxon>Roseibium</taxon>
    </lineage>
</organism>
<reference evidence="1 2" key="1">
    <citation type="submission" date="2018-01" db="EMBL/GenBank/DDBJ databases">
        <title>Genomic Encyclopedia of Archaeal and Bacterial Type Strains, Phase II (KMG-II): from individual species to whole genera.</title>
        <authorList>
            <person name="Goeker M."/>
        </authorList>
    </citation>
    <scope>NUCLEOTIDE SEQUENCE [LARGE SCALE GENOMIC DNA]</scope>
    <source>
        <strain evidence="1 2">DSM 17023</strain>
    </source>
</reference>
<dbReference type="AlphaFoldDB" id="A0A2S3V3G7"/>
<dbReference type="InterPro" id="IPR043129">
    <property type="entry name" value="ATPase_NBD"/>
</dbReference>
<evidence type="ECO:0000313" key="2">
    <source>
        <dbReference type="Proteomes" id="UP000236959"/>
    </source>
</evidence>
<keyword evidence="2" id="KW-1185">Reference proteome</keyword>
<dbReference type="InterPro" id="IPR009377">
    <property type="entry name" value="EutA"/>
</dbReference>
<accession>A0A2S3V3G7</accession>
<sequence>MIPQKTSTGVPGSARRMQFTNAARNLIEEDEIELTSVGVDIGSSTSHLMFSKIVLERRDANYVVSRREVLFESDIMLTPYAAGQTIDASALGAFIEAQYRSAGFAFEDIDAGALILTGVAVRRANARAIAELFAAEAGKFVAVSAGDALETLMAAQGSGAAALSGKGERIVNIDVGGGTTKIALCDAGRVIGRTVVEVGARLVAYDRDGCIVRLEPFGARHLADAGIDARVGSRLTSEQRERVAGKMADRVFSALMGEDLGDLLRMPQLDRPLDKTSVVFSGGVSEFISKDGEATSDDLGPELAVALKKRIGAWAHSILPARQGIRATVVGASQYTVQVSGSTIFLDPPTALPLRNMPVIAPDLDLGEDIDAQAVTRAVEEALLRMGQETGSQPVAVALPWKGSATYVRLSAVARGLVRGLRRHLDEGHPLVLVIEGDVGGLLGMQCRAEETVPGAIVSLDGIGLSEFDFIDVGEVIRATGAAPVVVKSLVFPSE</sequence>
<proteinExistence type="predicted"/>
<dbReference type="Pfam" id="PF06277">
    <property type="entry name" value="EutA"/>
    <property type="match status" value="1"/>
</dbReference>
<dbReference type="EMBL" id="PPCN01000001">
    <property type="protein sequence ID" value="POF34498.1"/>
    <property type="molecule type" value="Genomic_DNA"/>
</dbReference>
<dbReference type="OrthoDB" id="1542at2"/>
<comment type="caution">
    <text evidence="1">The sequence shown here is derived from an EMBL/GenBank/DDBJ whole genome shotgun (WGS) entry which is preliminary data.</text>
</comment>
<dbReference type="SUPFAM" id="SSF53067">
    <property type="entry name" value="Actin-like ATPase domain"/>
    <property type="match status" value="1"/>
</dbReference>
<dbReference type="Proteomes" id="UP000236959">
    <property type="component" value="Unassembled WGS sequence"/>
</dbReference>
<protein>
    <submittedName>
        <fullName evidence="1">Ethanolamine utilization protein EutA</fullName>
    </submittedName>
</protein>
<evidence type="ECO:0000313" key="1">
    <source>
        <dbReference type="EMBL" id="POF34498.1"/>
    </source>
</evidence>